<comment type="caution">
    <text evidence="1">The sequence shown here is derived from an EMBL/GenBank/DDBJ whole genome shotgun (WGS) entry which is preliminary data.</text>
</comment>
<feature type="non-terminal residue" evidence="1">
    <location>
        <position position="1"/>
    </location>
</feature>
<accession>A0A9W4TEI7</accession>
<dbReference type="AlphaFoldDB" id="A0A9W4TEI7"/>
<dbReference type="EMBL" id="CAMKVN010024553">
    <property type="protein sequence ID" value="CAI2200507.1"/>
    <property type="molecule type" value="Genomic_DNA"/>
</dbReference>
<sequence length="60" mass="6941">HSAPKSKGKIIASEMIDWYNIAMRKFNNVKFFEAILITNRDISKIDREKALAVPQLDHNL</sequence>
<keyword evidence="2" id="KW-1185">Reference proteome</keyword>
<evidence type="ECO:0000313" key="1">
    <source>
        <dbReference type="EMBL" id="CAI2200507.1"/>
    </source>
</evidence>
<evidence type="ECO:0000313" key="2">
    <source>
        <dbReference type="Proteomes" id="UP001153678"/>
    </source>
</evidence>
<dbReference type="Proteomes" id="UP001153678">
    <property type="component" value="Unassembled WGS sequence"/>
</dbReference>
<name>A0A9W4TEI7_9GLOM</name>
<gene>
    <name evidence="1" type="ORF">FWILDA_LOCUS19603</name>
</gene>
<organism evidence="1 2">
    <name type="scientific">Funneliformis geosporum</name>
    <dbReference type="NCBI Taxonomy" id="1117311"/>
    <lineage>
        <taxon>Eukaryota</taxon>
        <taxon>Fungi</taxon>
        <taxon>Fungi incertae sedis</taxon>
        <taxon>Mucoromycota</taxon>
        <taxon>Glomeromycotina</taxon>
        <taxon>Glomeromycetes</taxon>
        <taxon>Glomerales</taxon>
        <taxon>Glomeraceae</taxon>
        <taxon>Funneliformis</taxon>
    </lineage>
</organism>
<reference evidence="1" key="1">
    <citation type="submission" date="2022-08" db="EMBL/GenBank/DDBJ databases">
        <authorList>
            <person name="Kallberg Y."/>
            <person name="Tangrot J."/>
            <person name="Rosling A."/>
        </authorList>
    </citation>
    <scope>NUCLEOTIDE SEQUENCE</scope>
    <source>
        <strain evidence="1">Wild A</strain>
    </source>
</reference>
<protein>
    <submittedName>
        <fullName evidence="1">19109_t:CDS:1</fullName>
    </submittedName>
</protein>
<proteinExistence type="predicted"/>